<evidence type="ECO:0000259" key="5">
    <source>
        <dbReference type="PROSITE" id="PS50174"/>
    </source>
</evidence>
<keyword evidence="2" id="KW-0175">Coiled coil</keyword>
<dbReference type="GO" id="GO:0051726">
    <property type="term" value="P:regulation of cell cycle"/>
    <property type="evidence" value="ECO:0007669"/>
    <property type="project" value="InterPro"/>
</dbReference>
<evidence type="ECO:0000313" key="7">
    <source>
        <dbReference type="Proteomes" id="UP001497623"/>
    </source>
</evidence>
<dbReference type="InterPro" id="IPR014720">
    <property type="entry name" value="dsRBD_dom"/>
</dbReference>
<proteinExistence type="predicted"/>
<feature type="compositionally biased region" description="Basic residues" evidence="3">
    <location>
        <begin position="252"/>
        <end position="266"/>
    </location>
</feature>
<evidence type="ECO:0008006" key="8">
    <source>
        <dbReference type="Google" id="ProtNLM"/>
    </source>
</evidence>
<dbReference type="Pfam" id="PF01585">
    <property type="entry name" value="G-patch"/>
    <property type="match status" value="1"/>
</dbReference>
<evidence type="ECO:0000256" key="2">
    <source>
        <dbReference type="SAM" id="Coils"/>
    </source>
</evidence>
<dbReference type="SMART" id="SM00443">
    <property type="entry name" value="G_patch"/>
    <property type="match status" value="1"/>
</dbReference>
<feature type="domain" description="DRBM" evidence="4">
    <location>
        <begin position="679"/>
        <end position="749"/>
    </location>
</feature>
<feature type="region of interest" description="Disordered" evidence="3">
    <location>
        <begin position="107"/>
        <end position="355"/>
    </location>
</feature>
<feature type="region of interest" description="Disordered" evidence="3">
    <location>
        <begin position="1"/>
        <end position="39"/>
    </location>
</feature>
<reference evidence="6 7" key="1">
    <citation type="submission" date="2024-05" db="EMBL/GenBank/DDBJ databases">
        <authorList>
            <person name="Wallberg A."/>
        </authorList>
    </citation>
    <scope>NUCLEOTIDE SEQUENCE [LARGE SCALE GENOMIC DNA]</scope>
</reference>
<feature type="compositionally biased region" description="Acidic residues" evidence="3">
    <location>
        <begin position="28"/>
        <end position="39"/>
    </location>
</feature>
<organism evidence="6 7">
    <name type="scientific">Meganyctiphanes norvegica</name>
    <name type="common">Northern krill</name>
    <name type="synonym">Thysanopoda norvegica</name>
    <dbReference type="NCBI Taxonomy" id="48144"/>
    <lineage>
        <taxon>Eukaryota</taxon>
        <taxon>Metazoa</taxon>
        <taxon>Ecdysozoa</taxon>
        <taxon>Arthropoda</taxon>
        <taxon>Crustacea</taxon>
        <taxon>Multicrustacea</taxon>
        <taxon>Malacostraca</taxon>
        <taxon>Eumalacostraca</taxon>
        <taxon>Eucarida</taxon>
        <taxon>Euphausiacea</taxon>
        <taxon>Euphausiidae</taxon>
        <taxon>Meganyctiphanes</taxon>
    </lineage>
</organism>
<dbReference type="PROSITE" id="PS50137">
    <property type="entry name" value="DS_RBD"/>
    <property type="match status" value="1"/>
</dbReference>
<dbReference type="GO" id="GO:0003723">
    <property type="term" value="F:RNA binding"/>
    <property type="evidence" value="ECO:0007669"/>
    <property type="project" value="UniProtKB-UniRule"/>
</dbReference>
<feature type="domain" description="G-patch" evidence="5">
    <location>
        <begin position="610"/>
        <end position="656"/>
    </location>
</feature>
<dbReference type="GO" id="GO:0048024">
    <property type="term" value="P:regulation of mRNA splicing, via spliceosome"/>
    <property type="evidence" value="ECO:0007669"/>
    <property type="project" value="TreeGrafter"/>
</dbReference>
<feature type="compositionally biased region" description="Basic residues" evidence="3">
    <location>
        <begin position="306"/>
        <end position="347"/>
    </location>
</feature>
<evidence type="ECO:0000259" key="4">
    <source>
        <dbReference type="PROSITE" id="PS50137"/>
    </source>
</evidence>
<dbReference type="CDD" id="cd19870">
    <property type="entry name" value="DSRM_SON-like"/>
    <property type="match status" value="1"/>
</dbReference>
<feature type="compositionally biased region" description="Basic and acidic residues" evidence="3">
    <location>
        <begin position="124"/>
        <end position="155"/>
    </location>
</feature>
<dbReference type="SUPFAM" id="SSF54768">
    <property type="entry name" value="dsRNA-binding domain-like"/>
    <property type="match status" value="1"/>
</dbReference>
<dbReference type="Gene3D" id="3.30.160.20">
    <property type="match status" value="1"/>
</dbReference>
<sequence length="768" mass="88386">MKTIKDEQDNEGDICDEKEKTKKNVLNNDEDDNNVDAEDSLVSEKIVNIEDFEKEVKDVNKELKGKKIKFIKESSEMEDSISDFIKQQIQTSILKKELERIGMKENISGNKCNLSEDEGQGSRMSEEKDDKEFEDKKKHQLKKYDKDENEGKAEMTEIVVKLNETAYDEGREEGEIDSEEEEPEIDIVKTNKKKSKKDKLKEKDKDKKKEKEKGKEKRKEEKEKKKDKKKKDKEKSKDEKKKKKKDQEKSHSKSLSRSRSRSRSRGRSAEKKRSRKHDEERYYRHPHYLDRDPEREKDRDKDHDSRSRRRRSRSKDRSRDRSRRSSRTRNRHRSTSRSRSRSRTRRSGGKDVVTELRDKLTRKRLLEIARRNAVYLMQNGSLPPSVEQEQLVKMKTGGKSVEELTDFCKQLVASGEYSDVELSDPSFSDPDNDQEKPFGGTRHPFSVKDRPILMNIRNAPMLPVKSNAERLADSSKLREQFPVSSGSHHRNKEGIWVPVEKDKDNKKEEKEEEEKVFPTKPESLANVDIGSIVSNRLNAMRKLQDNPLDVEAMKVLNSAQKEMQSWAMSKQEPGQFTGSTGVKVLSQNELAGGHQAWARKEQFKEARPVASHFGLKMLQKMGWQPGEGLGKNKEGALEPLLLDVKLDKKGFYAQEELPTRNNKPPPPKRDLAALAPGKHPVSALVELCCKRKWNPPEFEMVFDCGPDHKKNFLMKVIVNNVAYKPSVAASTKKLSKANAAAACLQALGLIAKEPGNKIEMTPILHSKK</sequence>
<evidence type="ECO:0000256" key="1">
    <source>
        <dbReference type="PROSITE-ProRule" id="PRU00266"/>
    </source>
</evidence>
<protein>
    <recommendedName>
        <fullName evidence="8">Protein SON</fullName>
    </recommendedName>
</protein>
<keyword evidence="1" id="KW-0694">RNA-binding</keyword>
<feature type="compositionally biased region" description="Basic and acidic residues" evidence="3">
    <location>
        <begin position="267"/>
        <end position="305"/>
    </location>
</feature>
<evidence type="ECO:0000256" key="3">
    <source>
        <dbReference type="SAM" id="MobiDB-lite"/>
    </source>
</evidence>
<dbReference type="PANTHER" id="PTHR46528">
    <property type="entry name" value="PROTEIN SON"/>
    <property type="match status" value="1"/>
</dbReference>
<dbReference type="Proteomes" id="UP001497623">
    <property type="component" value="Unassembled WGS sequence"/>
</dbReference>
<dbReference type="SMART" id="SM00358">
    <property type="entry name" value="DSRM"/>
    <property type="match status" value="1"/>
</dbReference>
<feature type="compositionally biased region" description="Basic and acidic residues" evidence="3">
    <location>
        <begin position="233"/>
        <end position="251"/>
    </location>
</feature>
<dbReference type="InterPro" id="IPR000467">
    <property type="entry name" value="G_patch_dom"/>
</dbReference>
<dbReference type="PANTHER" id="PTHR46528:SF1">
    <property type="entry name" value="PROTEIN SON"/>
    <property type="match status" value="1"/>
</dbReference>
<gene>
    <name evidence="6" type="ORF">MNOR_LOCUS6873</name>
</gene>
<dbReference type="InterPro" id="IPR032922">
    <property type="entry name" value="SON"/>
</dbReference>
<comment type="caution">
    <text evidence="6">The sequence shown here is derived from an EMBL/GenBank/DDBJ whole genome shotgun (WGS) entry which is preliminary data.</text>
</comment>
<feature type="coiled-coil region" evidence="2">
    <location>
        <begin position="42"/>
        <end position="69"/>
    </location>
</feature>
<dbReference type="AlphaFoldDB" id="A0AAV2Q369"/>
<dbReference type="Pfam" id="PF00035">
    <property type="entry name" value="dsrm"/>
    <property type="match status" value="1"/>
</dbReference>
<evidence type="ECO:0000313" key="6">
    <source>
        <dbReference type="EMBL" id="CAL4067991.1"/>
    </source>
</evidence>
<dbReference type="EMBL" id="CAXKWB010002915">
    <property type="protein sequence ID" value="CAL4067991.1"/>
    <property type="molecule type" value="Genomic_DNA"/>
</dbReference>
<feature type="compositionally biased region" description="Basic and acidic residues" evidence="3">
    <location>
        <begin position="199"/>
        <end position="224"/>
    </location>
</feature>
<dbReference type="PROSITE" id="PS50174">
    <property type="entry name" value="G_PATCH"/>
    <property type="match status" value="1"/>
</dbReference>
<accession>A0AAV2Q369</accession>
<keyword evidence="7" id="KW-1185">Reference proteome</keyword>
<feature type="compositionally biased region" description="Acidic residues" evidence="3">
    <location>
        <begin position="166"/>
        <end position="185"/>
    </location>
</feature>
<feature type="region of interest" description="Disordered" evidence="3">
    <location>
        <begin position="419"/>
        <end position="446"/>
    </location>
</feature>
<name>A0AAV2Q369_MEGNR</name>